<dbReference type="InterPro" id="IPR051094">
    <property type="entry name" value="Diverse_Catalytic_Enzymes"/>
</dbReference>
<dbReference type="InterPro" id="IPR006261">
    <property type="entry name" value="dGTPase"/>
</dbReference>
<dbReference type="InterPro" id="IPR026875">
    <property type="entry name" value="PHydrolase_assoc_dom"/>
</dbReference>
<feature type="compositionally biased region" description="Basic and acidic residues" evidence="3">
    <location>
        <begin position="17"/>
        <end position="34"/>
    </location>
</feature>
<comment type="similarity">
    <text evidence="2">Belongs to the dGTPase family. Type 2 subfamily.</text>
</comment>
<feature type="region of interest" description="Disordered" evidence="3">
    <location>
        <begin position="1"/>
        <end position="34"/>
    </location>
</feature>
<dbReference type="NCBIfam" id="TIGR01353">
    <property type="entry name" value="dGTP_triPase"/>
    <property type="match status" value="1"/>
</dbReference>
<organism evidence="5 6">
    <name type="scientific">Candidatus Hydrogenisulfobacillus filiaventi</name>
    <dbReference type="NCBI Taxonomy" id="2707344"/>
    <lineage>
        <taxon>Bacteria</taxon>
        <taxon>Bacillati</taxon>
        <taxon>Bacillota</taxon>
        <taxon>Clostridia</taxon>
        <taxon>Eubacteriales</taxon>
        <taxon>Clostridiales Family XVII. Incertae Sedis</taxon>
        <taxon>Candidatus Hydrogenisulfobacillus</taxon>
    </lineage>
</organism>
<dbReference type="SMART" id="SM00471">
    <property type="entry name" value="HDc"/>
    <property type="match status" value="1"/>
</dbReference>
<feature type="domain" description="HD" evidence="4">
    <location>
        <begin position="67"/>
        <end position="196"/>
    </location>
</feature>
<dbReference type="Pfam" id="PF01966">
    <property type="entry name" value="HD"/>
    <property type="match status" value="1"/>
</dbReference>
<proteinExistence type="inferred from homology"/>
<dbReference type="InterPro" id="IPR006674">
    <property type="entry name" value="HD_domain"/>
</dbReference>
<evidence type="ECO:0000256" key="1">
    <source>
        <dbReference type="ARBA" id="ARBA00022801"/>
    </source>
</evidence>
<sequence>MPETTLKVLRTPARPPWTDRRYPEAGEDPRSPFQRDRDRILHAAAFERLQHKTQVFIVSEGDYFRTRLTHSLEVAQIARGLAGWLGLDTDLAEAIALAHDLGHTPFGHAGEETLNRVLQEHGVEEGWNSNTHSLVVVDELEVAYPDHPGLNLTFATRQGIARHQSPFDRPAPAFDRYPQPTPEAQVVNLADMIAYAGHDVEDAVAAGLLDPAALPPDSPWQVAWRRAQEEWKTAAPARRPAGSRTLLLARRARRHLIDQAVRAAYAYSLQRARAAGITTHAAAVAADAPVVALPPEEAAAFEALVRHLTGAVYGSALVARQNYKGETVLERLFDILATRPKLLPPSVQARMEACPQEADRLREVAYYLASLTDRGAFDLYAELTDPRERAMGHRREP</sequence>
<evidence type="ECO:0000259" key="4">
    <source>
        <dbReference type="PROSITE" id="PS51831"/>
    </source>
</evidence>
<dbReference type="InterPro" id="IPR003607">
    <property type="entry name" value="HD/PDEase_dom"/>
</dbReference>
<gene>
    <name evidence="5" type="ORF">R50_1864</name>
</gene>
<dbReference type="HAMAP" id="MF_01212">
    <property type="entry name" value="dGTPase_type2"/>
    <property type="match status" value="1"/>
</dbReference>
<dbReference type="CDD" id="cd00077">
    <property type="entry name" value="HDc"/>
    <property type="match status" value="1"/>
</dbReference>
<dbReference type="GO" id="GO:0016793">
    <property type="term" value="F:triphosphoric monoester hydrolase activity"/>
    <property type="evidence" value="ECO:0007669"/>
    <property type="project" value="InterPro"/>
</dbReference>
<dbReference type="InterPro" id="IPR023023">
    <property type="entry name" value="dNTPase_2"/>
</dbReference>
<name>A0A6F8ZIT5_9FIRM</name>
<keyword evidence="1 2" id="KW-0378">Hydrolase</keyword>
<protein>
    <recommendedName>
        <fullName evidence="2">Deoxyguanosinetriphosphate triphosphohydrolase-like protein</fullName>
    </recommendedName>
</protein>
<dbReference type="Proteomes" id="UP000503399">
    <property type="component" value="Chromosome"/>
</dbReference>
<keyword evidence="6" id="KW-1185">Reference proteome</keyword>
<accession>A0A6F8ZIT5</accession>
<evidence type="ECO:0000256" key="3">
    <source>
        <dbReference type="SAM" id="MobiDB-lite"/>
    </source>
</evidence>
<dbReference type="PANTHER" id="PTHR35795">
    <property type="entry name" value="SLR1885 PROTEIN"/>
    <property type="match status" value="1"/>
</dbReference>
<evidence type="ECO:0000313" key="6">
    <source>
        <dbReference type="Proteomes" id="UP000503399"/>
    </source>
</evidence>
<evidence type="ECO:0000313" key="5">
    <source>
        <dbReference type="EMBL" id="CAB1129361.1"/>
    </source>
</evidence>
<dbReference type="Pfam" id="PF13286">
    <property type="entry name" value="HD_assoc"/>
    <property type="match status" value="1"/>
</dbReference>
<dbReference type="AlphaFoldDB" id="A0A6F8ZIT5"/>
<dbReference type="PROSITE" id="PS51831">
    <property type="entry name" value="HD"/>
    <property type="match status" value="1"/>
</dbReference>
<dbReference type="Gene3D" id="1.10.3210.10">
    <property type="entry name" value="Hypothetical protein af1432"/>
    <property type="match status" value="1"/>
</dbReference>
<dbReference type="KEGG" id="hfv:R50_1864"/>
<dbReference type="SUPFAM" id="SSF109604">
    <property type="entry name" value="HD-domain/PDEase-like"/>
    <property type="match status" value="1"/>
</dbReference>
<evidence type="ECO:0000256" key="2">
    <source>
        <dbReference type="HAMAP-Rule" id="MF_01212"/>
    </source>
</evidence>
<dbReference type="EMBL" id="LR778114">
    <property type="protein sequence ID" value="CAB1129361.1"/>
    <property type="molecule type" value="Genomic_DNA"/>
</dbReference>
<reference evidence="5 6" key="1">
    <citation type="submission" date="2020-02" db="EMBL/GenBank/DDBJ databases">
        <authorList>
            <person name="Hogendoorn C."/>
        </authorList>
    </citation>
    <scope>NUCLEOTIDE SEQUENCE [LARGE SCALE GENOMIC DNA]</scope>
    <source>
        <strain evidence="5">R501</strain>
    </source>
</reference>
<dbReference type="PANTHER" id="PTHR35795:SF1">
    <property type="entry name" value="BIS(5'-NUCLEOSYL)-TETRAPHOSPHATASE, SYMMETRICAL"/>
    <property type="match status" value="1"/>
</dbReference>